<sequence>MNYFTVFFVLLLSFNTASAQFGYMPYGYGMMHPPMMGPYGYPGYGYGGYGPYGGYHGYHNPVGSALRGAVAGAALGLLMGKK</sequence>
<protein>
    <submittedName>
        <fullName evidence="2">Uncharacterized protein</fullName>
    </submittedName>
</protein>
<feature type="chain" id="PRO_5035769577" evidence="1">
    <location>
        <begin position="20"/>
        <end position="82"/>
    </location>
</feature>
<proteinExistence type="predicted"/>
<evidence type="ECO:0000313" key="3">
    <source>
        <dbReference type="Proteomes" id="UP000494206"/>
    </source>
</evidence>
<dbReference type="AlphaFoldDB" id="A0A8S1EKW1"/>
<evidence type="ECO:0000256" key="1">
    <source>
        <dbReference type="SAM" id="SignalP"/>
    </source>
</evidence>
<comment type="caution">
    <text evidence="2">The sequence shown here is derived from an EMBL/GenBank/DDBJ whole genome shotgun (WGS) entry which is preliminary data.</text>
</comment>
<feature type="signal peptide" evidence="1">
    <location>
        <begin position="1"/>
        <end position="19"/>
    </location>
</feature>
<gene>
    <name evidence="2" type="ORF">CBOVIS_LOCUS1694</name>
</gene>
<organism evidence="2 3">
    <name type="scientific">Caenorhabditis bovis</name>
    <dbReference type="NCBI Taxonomy" id="2654633"/>
    <lineage>
        <taxon>Eukaryota</taxon>
        <taxon>Metazoa</taxon>
        <taxon>Ecdysozoa</taxon>
        <taxon>Nematoda</taxon>
        <taxon>Chromadorea</taxon>
        <taxon>Rhabditida</taxon>
        <taxon>Rhabditina</taxon>
        <taxon>Rhabditomorpha</taxon>
        <taxon>Rhabditoidea</taxon>
        <taxon>Rhabditidae</taxon>
        <taxon>Peloderinae</taxon>
        <taxon>Caenorhabditis</taxon>
    </lineage>
</organism>
<name>A0A8S1EKW1_9PELO</name>
<accession>A0A8S1EKW1</accession>
<dbReference type="Proteomes" id="UP000494206">
    <property type="component" value="Unassembled WGS sequence"/>
</dbReference>
<keyword evidence="3" id="KW-1185">Reference proteome</keyword>
<keyword evidence="1" id="KW-0732">Signal</keyword>
<reference evidence="2 3" key="1">
    <citation type="submission" date="2020-04" db="EMBL/GenBank/DDBJ databases">
        <authorList>
            <person name="Laetsch R D."/>
            <person name="Stevens L."/>
            <person name="Kumar S."/>
            <person name="Blaxter L. M."/>
        </authorList>
    </citation>
    <scope>NUCLEOTIDE SEQUENCE [LARGE SCALE GENOMIC DNA]</scope>
</reference>
<evidence type="ECO:0000313" key="2">
    <source>
        <dbReference type="EMBL" id="CAB3398417.1"/>
    </source>
</evidence>
<dbReference type="EMBL" id="CADEPM010000001">
    <property type="protein sequence ID" value="CAB3398417.1"/>
    <property type="molecule type" value="Genomic_DNA"/>
</dbReference>